<feature type="signal peptide" evidence="1">
    <location>
        <begin position="1"/>
        <end position="21"/>
    </location>
</feature>
<proteinExistence type="predicted"/>
<keyword evidence="1" id="KW-0732">Signal</keyword>
<organism evidence="2 3">
    <name type="scientific">Kryptolebias marmoratus</name>
    <name type="common">Mangrove killifish</name>
    <name type="synonym">Rivulus marmoratus</name>
    <dbReference type="NCBI Taxonomy" id="37003"/>
    <lineage>
        <taxon>Eukaryota</taxon>
        <taxon>Metazoa</taxon>
        <taxon>Chordata</taxon>
        <taxon>Craniata</taxon>
        <taxon>Vertebrata</taxon>
        <taxon>Euteleostomi</taxon>
        <taxon>Actinopterygii</taxon>
        <taxon>Neopterygii</taxon>
        <taxon>Teleostei</taxon>
        <taxon>Neoteleostei</taxon>
        <taxon>Acanthomorphata</taxon>
        <taxon>Ovalentaria</taxon>
        <taxon>Atherinomorphae</taxon>
        <taxon>Cyprinodontiformes</taxon>
        <taxon>Rivulidae</taxon>
        <taxon>Kryptolebias</taxon>
    </lineage>
</organism>
<protein>
    <submittedName>
        <fullName evidence="2">Uncharacterized protein</fullName>
    </submittedName>
</protein>
<feature type="chain" id="PRO_5018574648" evidence="1">
    <location>
        <begin position="22"/>
        <end position="166"/>
    </location>
</feature>
<reference evidence="2" key="1">
    <citation type="submission" date="2025-08" db="UniProtKB">
        <authorList>
            <consortium name="Ensembl"/>
        </authorList>
    </citation>
    <scope>IDENTIFICATION</scope>
</reference>
<reference evidence="2" key="2">
    <citation type="submission" date="2025-09" db="UniProtKB">
        <authorList>
            <consortium name="Ensembl"/>
        </authorList>
    </citation>
    <scope>IDENTIFICATION</scope>
</reference>
<dbReference type="AlphaFoldDB" id="A0A3Q2ZJV4"/>
<accession>A0A3Q2ZJV4</accession>
<dbReference type="Proteomes" id="UP000264800">
    <property type="component" value="Unplaced"/>
</dbReference>
<sequence>MALRALLVFVSCLQFVVPASSTTDPAKCVVVWTFTLPCSEPVTDLVKQLKSWSSKKCRDGSERCMYEITKESVKELEVKHTSPQTGKITNINFMFTPPAAMSFCKVKAISTAVSQNTTSPNDYCLLHNLIDGSGLTEASGYKEICNQKMCPSKPSANCNKEGFKNV</sequence>
<dbReference type="Ensembl" id="ENSKMAT00000004056.1">
    <property type="protein sequence ID" value="ENSKMAP00000003978.1"/>
    <property type="gene ID" value="ENSKMAG00000003041.1"/>
</dbReference>
<dbReference type="PANTHER" id="PTHR38564:SF2">
    <property type="entry name" value="WU:FC46H12 PRECURSOR"/>
    <property type="match status" value="1"/>
</dbReference>
<dbReference type="PANTHER" id="PTHR38564">
    <property type="entry name" value="SI:CH73-250A16.5-RELATED"/>
    <property type="match status" value="1"/>
</dbReference>
<dbReference type="GeneTree" id="ENSGT00940000175258"/>
<evidence type="ECO:0000313" key="2">
    <source>
        <dbReference type="Ensembl" id="ENSKMAP00000003978.1"/>
    </source>
</evidence>
<dbReference type="OMA" id="TSPNDYC"/>
<evidence type="ECO:0000256" key="1">
    <source>
        <dbReference type="SAM" id="SignalP"/>
    </source>
</evidence>
<dbReference type="STRING" id="37003.ENSKMAP00000003978"/>
<keyword evidence="3" id="KW-1185">Reference proteome</keyword>
<evidence type="ECO:0000313" key="3">
    <source>
        <dbReference type="Proteomes" id="UP000264800"/>
    </source>
</evidence>
<name>A0A3Q2ZJV4_KRYMA</name>